<keyword evidence="2" id="KW-1185">Reference proteome</keyword>
<organism evidence="1 2">
    <name type="scientific">Hymenobacter edaphi</name>
    <dbReference type="NCBI Taxonomy" id="2211146"/>
    <lineage>
        <taxon>Bacteria</taxon>
        <taxon>Pseudomonadati</taxon>
        <taxon>Bacteroidota</taxon>
        <taxon>Cytophagia</taxon>
        <taxon>Cytophagales</taxon>
        <taxon>Hymenobacteraceae</taxon>
        <taxon>Hymenobacter</taxon>
    </lineage>
</organism>
<evidence type="ECO:0000313" key="2">
    <source>
        <dbReference type="Proteomes" id="UP000248553"/>
    </source>
</evidence>
<evidence type="ECO:0000313" key="1">
    <source>
        <dbReference type="EMBL" id="RAK63481.1"/>
    </source>
</evidence>
<comment type="caution">
    <text evidence="1">The sequence shown here is derived from an EMBL/GenBank/DDBJ whole genome shotgun (WGS) entry which is preliminary data.</text>
</comment>
<dbReference type="EMBL" id="QHKM01000009">
    <property type="protein sequence ID" value="RAK63481.1"/>
    <property type="molecule type" value="Genomic_DNA"/>
</dbReference>
<sequence length="74" mass="8632">MLDYTLSELVQARPSLLMLAGQMAAIYTATELLRQRTEHLERLAQAMLRLEVLLMAFFSRIILVPQLPPFRYHM</sequence>
<name>A0A328BAJ0_9BACT</name>
<gene>
    <name evidence="1" type="ORF">DLM85_20975</name>
</gene>
<reference evidence="2" key="1">
    <citation type="submission" date="2018-05" db="EMBL/GenBank/DDBJ databases">
        <authorList>
            <person name="Nie L."/>
        </authorList>
    </citation>
    <scope>NUCLEOTIDE SEQUENCE [LARGE SCALE GENOMIC DNA]</scope>
    <source>
        <strain evidence="2">NL</strain>
    </source>
</reference>
<dbReference type="AlphaFoldDB" id="A0A328BAJ0"/>
<dbReference type="Proteomes" id="UP000248553">
    <property type="component" value="Unassembled WGS sequence"/>
</dbReference>
<accession>A0A328BAJ0</accession>
<protein>
    <submittedName>
        <fullName evidence="1">Uncharacterized protein</fullName>
    </submittedName>
</protein>
<proteinExistence type="predicted"/>